<dbReference type="PANTHER" id="PTHR34391">
    <property type="entry name" value="UPF0658 GOLGI APPARATUS MEMBRANE PROTEIN C1952.10C-RELATED"/>
    <property type="match status" value="1"/>
</dbReference>
<dbReference type="Proteomes" id="UP000467700">
    <property type="component" value="Unassembled WGS sequence"/>
</dbReference>
<evidence type="ECO:0000256" key="1">
    <source>
        <dbReference type="SAM" id="MobiDB-lite"/>
    </source>
</evidence>
<feature type="transmembrane region" description="Helical" evidence="2">
    <location>
        <begin position="417"/>
        <end position="436"/>
    </location>
</feature>
<proteinExistence type="predicted"/>
<name>A0A8S0W7B3_CYCAE</name>
<feature type="compositionally biased region" description="Low complexity" evidence="1">
    <location>
        <begin position="604"/>
        <end position="620"/>
    </location>
</feature>
<organism evidence="3 4">
    <name type="scientific">Cyclocybe aegerita</name>
    <name type="common">Black poplar mushroom</name>
    <name type="synonym">Agrocybe aegerita</name>
    <dbReference type="NCBI Taxonomy" id="1973307"/>
    <lineage>
        <taxon>Eukaryota</taxon>
        <taxon>Fungi</taxon>
        <taxon>Dikarya</taxon>
        <taxon>Basidiomycota</taxon>
        <taxon>Agaricomycotina</taxon>
        <taxon>Agaricomycetes</taxon>
        <taxon>Agaricomycetidae</taxon>
        <taxon>Agaricales</taxon>
        <taxon>Agaricineae</taxon>
        <taxon>Bolbitiaceae</taxon>
        <taxon>Cyclocybe</taxon>
    </lineage>
</organism>
<feature type="transmembrane region" description="Helical" evidence="2">
    <location>
        <begin position="250"/>
        <end position="268"/>
    </location>
</feature>
<accession>A0A8S0W7B3</accession>
<feature type="transmembrane region" description="Helical" evidence="2">
    <location>
        <begin position="274"/>
        <end position="291"/>
    </location>
</feature>
<keyword evidence="4" id="KW-1185">Reference proteome</keyword>
<dbReference type="OrthoDB" id="2448307at2759"/>
<keyword evidence="2" id="KW-0812">Transmembrane</keyword>
<evidence type="ECO:0000256" key="2">
    <source>
        <dbReference type="SAM" id="Phobius"/>
    </source>
</evidence>
<sequence length="642" mass="71835">MLYARGMQYCTDLNMQFKKFGDAIHLSGPFQLVWNRISFSRLTLIYFFFSFAHFIIQLSFQIKAFTINADASNLLSRIVNEAQTTNSSLPILRDSDLRMCSWVPANLNVDVDSCKVIWSAPNAEASTNAVGSFPSSLPSTPAATVSTTSVAVTSPTVVPFVNGTRVVVDDDNDDDEDDDGDDDDEDDVEEDDRKRRFVRRDVQIITSQEEGAVSVTLQGLPQGEVVLNESCLWTLNWPVSVLGNTKREDIVFIAFQFWVLAMSIVALLNESIPHILASLVTHMMATAWTAFQITHTANFRSNFNRVITNGACRGVALLPNYWDARSKAEIPSLTFNILSLLISCFLTWKLVKLFGWQTFKRVGASLTINRVYKFVLFLSITIQLSLFFMVVTVSLWIDQLMNSVIGDLVDYQTLYKVTSFITLVMLVPWLTCGWFGVRRELRLPMFVFLVLSILYLGGWGVMFFSTTFRWTFITWRFFSIMAAASVFLTCLAIVLGVICRFNFGKGLARYLNAHQTLPDDDFPAPYTYNGADVEKVAFPSSEKPLPTYASYDDFAPSTYSGSTMGPRFSNKLAEPFETSVPAVPYPAPALKRTSNEVQVKRNPSFGSTRTSGSLGSLGSHARSDSSHSHGSQVSHSKRWVIE</sequence>
<feature type="transmembrane region" description="Helical" evidence="2">
    <location>
        <begin position="477"/>
        <end position="499"/>
    </location>
</feature>
<feature type="transmembrane region" description="Helical" evidence="2">
    <location>
        <begin position="371"/>
        <end position="397"/>
    </location>
</feature>
<feature type="region of interest" description="Disordered" evidence="1">
    <location>
        <begin position="585"/>
        <end position="642"/>
    </location>
</feature>
<dbReference type="EMBL" id="CACVBS010000028">
    <property type="protein sequence ID" value="CAA7259956.1"/>
    <property type="molecule type" value="Genomic_DNA"/>
</dbReference>
<keyword evidence="2" id="KW-1133">Transmembrane helix</keyword>
<reference evidence="3 4" key="1">
    <citation type="submission" date="2020-01" db="EMBL/GenBank/DDBJ databases">
        <authorList>
            <person name="Gupta K D."/>
        </authorList>
    </citation>
    <scope>NUCLEOTIDE SEQUENCE [LARGE SCALE GENOMIC DNA]</scope>
</reference>
<gene>
    <name evidence="3" type="ORF">AAE3_LOCUS2339</name>
</gene>
<feature type="region of interest" description="Disordered" evidence="1">
    <location>
        <begin position="165"/>
        <end position="193"/>
    </location>
</feature>
<feature type="transmembrane region" description="Helical" evidence="2">
    <location>
        <begin position="37"/>
        <end position="56"/>
    </location>
</feature>
<dbReference type="InterPro" id="IPR040410">
    <property type="entry name" value="UPF0658_Golgi"/>
</dbReference>
<feature type="transmembrane region" description="Helical" evidence="2">
    <location>
        <begin position="333"/>
        <end position="351"/>
    </location>
</feature>
<protein>
    <submittedName>
        <fullName evidence="3">Uncharacterized protein</fullName>
    </submittedName>
</protein>
<evidence type="ECO:0000313" key="4">
    <source>
        <dbReference type="Proteomes" id="UP000467700"/>
    </source>
</evidence>
<evidence type="ECO:0000313" key="3">
    <source>
        <dbReference type="EMBL" id="CAA7259956.1"/>
    </source>
</evidence>
<comment type="caution">
    <text evidence="3">The sequence shown here is derived from an EMBL/GenBank/DDBJ whole genome shotgun (WGS) entry which is preliminary data.</text>
</comment>
<feature type="transmembrane region" description="Helical" evidence="2">
    <location>
        <begin position="443"/>
        <end position="465"/>
    </location>
</feature>
<dbReference type="GO" id="GO:0005794">
    <property type="term" value="C:Golgi apparatus"/>
    <property type="evidence" value="ECO:0007669"/>
    <property type="project" value="TreeGrafter"/>
</dbReference>
<feature type="compositionally biased region" description="Acidic residues" evidence="1">
    <location>
        <begin position="169"/>
        <end position="190"/>
    </location>
</feature>
<dbReference type="AlphaFoldDB" id="A0A8S0W7B3"/>
<dbReference type="PANTHER" id="PTHR34391:SF2">
    <property type="entry name" value="TRP C-TERMINAL DOMAIN-CONTAINING PROTEIN"/>
    <property type="match status" value="1"/>
</dbReference>
<keyword evidence="2" id="KW-0472">Membrane</keyword>